<evidence type="ECO:0000256" key="7">
    <source>
        <dbReference type="SAM" id="Phobius"/>
    </source>
</evidence>
<evidence type="ECO:0000256" key="2">
    <source>
        <dbReference type="ARBA" id="ARBA00022448"/>
    </source>
</evidence>
<sequence>MLDLEYVANRNFWVPTTIAVFILIGYAGVMYLLTFFVQNVQGKDATTVGFLQMAVFLGTSVAAYCSGRVLKKFSARTIMGSGILIFSSGIIMLSFVNLTTSFAYLFTAMSLVGVGAGLKTPVVKALVVSKASVQRMNVVTFTNTVIENLAQRMGASFALVAFSIFSASGNNVGAVVNTSFVIMGFIVIALLFLPLIPKTIHGIHTSEEDLVGTKILPKPLNTEEIK</sequence>
<feature type="transmembrane region" description="Helical" evidence="7">
    <location>
        <begin position="102"/>
        <end position="128"/>
    </location>
</feature>
<dbReference type="PANTHER" id="PTHR42718">
    <property type="entry name" value="MAJOR FACILITATOR SUPERFAMILY MULTIDRUG TRANSPORTER MFSC"/>
    <property type="match status" value="1"/>
</dbReference>
<evidence type="ECO:0000313" key="9">
    <source>
        <dbReference type="EMBL" id="EGQ27819.1"/>
    </source>
</evidence>
<keyword evidence="4 7" id="KW-0812">Transmembrane</keyword>
<dbReference type="RefSeq" id="WP_009496652.1">
    <property type="nucleotide sequence ID" value="NZ_GL982997.1"/>
</dbReference>
<feature type="transmembrane region" description="Helical" evidence="7">
    <location>
        <begin position="149"/>
        <end position="168"/>
    </location>
</feature>
<feature type="transmembrane region" description="Helical" evidence="7">
    <location>
        <begin position="45"/>
        <end position="65"/>
    </location>
</feature>
<keyword evidence="6 7" id="KW-0472">Membrane</keyword>
<feature type="domain" description="Major facilitator superfamily (MFS) profile" evidence="8">
    <location>
        <begin position="1"/>
        <end position="226"/>
    </location>
</feature>
<accession>F9DMX4</accession>
<dbReference type="PROSITE" id="PS50850">
    <property type="entry name" value="MFS"/>
    <property type="match status" value="1"/>
</dbReference>
<dbReference type="Pfam" id="PF07690">
    <property type="entry name" value="MFS_1"/>
    <property type="match status" value="1"/>
</dbReference>
<evidence type="ECO:0000256" key="4">
    <source>
        <dbReference type="ARBA" id="ARBA00022692"/>
    </source>
</evidence>
<reference evidence="9 10" key="1">
    <citation type="submission" date="2011-04" db="EMBL/GenBank/DDBJ databases">
        <authorList>
            <person name="Muzny D."/>
            <person name="Qin X."/>
            <person name="Deng J."/>
            <person name="Jiang H."/>
            <person name="Liu Y."/>
            <person name="Qu J."/>
            <person name="Song X.-Z."/>
            <person name="Zhang L."/>
            <person name="Thornton R."/>
            <person name="Coyle M."/>
            <person name="Francisco L."/>
            <person name="Jackson L."/>
            <person name="Javaid M."/>
            <person name="Korchina V."/>
            <person name="Kovar C."/>
            <person name="Mata R."/>
            <person name="Mathew T."/>
            <person name="Ngo R."/>
            <person name="Nguyen L."/>
            <person name="Nguyen N."/>
            <person name="Okwuonu G."/>
            <person name="Ongeri F."/>
            <person name="Pham C."/>
            <person name="Simmons D."/>
            <person name="Wilczek-Boney K."/>
            <person name="Hale W."/>
            <person name="Jakkamsetti A."/>
            <person name="Pham P."/>
            <person name="Ruth R."/>
            <person name="San Lucas F."/>
            <person name="Warren J."/>
            <person name="Zhang J."/>
            <person name="Zhao Z."/>
            <person name="Zhou C."/>
            <person name="Zhu D."/>
            <person name="Lee S."/>
            <person name="Bess C."/>
            <person name="Blankenburg K."/>
            <person name="Forbes L."/>
            <person name="Fu Q."/>
            <person name="Gubbala S."/>
            <person name="Hirani K."/>
            <person name="Jayaseelan J.C."/>
            <person name="Lara F."/>
            <person name="Munidasa M."/>
            <person name="Palculict T."/>
            <person name="Patil S."/>
            <person name="Pu L.-L."/>
            <person name="Saada N."/>
            <person name="Tang L."/>
            <person name="Weissenberger G."/>
            <person name="Zhu Y."/>
            <person name="Hemphill L."/>
            <person name="Shang Y."/>
            <person name="Youmans B."/>
            <person name="Ayvaz T."/>
            <person name="Ross M."/>
            <person name="Santibanez J."/>
            <person name="Aqrawi P."/>
            <person name="Gross S."/>
            <person name="Joshi V."/>
            <person name="Fowler G."/>
            <person name="Nazareth L."/>
            <person name="Reid J."/>
            <person name="Worley K."/>
            <person name="Petrosino J."/>
            <person name="Highlander S."/>
            <person name="Gibbs R."/>
        </authorList>
    </citation>
    <scope>NUCLEOTIDE SEQUENCE [LARGE SCALE GENOMIC DNA]</scope>
    <source>
        <strain evidence="9 10">2681</strain>
    </source>
</reference>
<evidence type="ECO:0000256" key="1">
    <source>
        <dbReference type="ARBA" id="ARBA00004651"/>
    </source>
</evidence>
<dbReference type="OrthoDB" id="9781156at2"/>
<dbReference type="HOGENOM" id="CLU_1224122_0_0_9"/>
<gene>
    <name evidence="9" type="ORF">HMPREF9372_0154</name>
</gene>
<evidence type="ECO:0000256" key="5">
    <source>
        <dbReference type="ARBA" id="ARBA00022989"/>
    </source>
</evidence>
<dbReference type="GO" id="GO:0005886">
    <property type="term" value="C:plasma membrane"/>
    <property type="evidence" value="ECO:0007669"/>
    <property type="project" value="UniProtKB-SubCell"/>
</dbReference>
<comment type="caution">
    <text evidence="9">The sequence shown here is derived from an EMBL/GenBank/DDBJ whole genome shotgun (WGS) entry which is preliminary data.</text>
</comment>
<dbReference type="Proteomes" id="UP000005316">
    <property type="component" value="Unassembled WGS sequence"/>
</dbReference>
<evidence type="ECO:0000259" key="8">
    <source>
        <dbReference type="PROSITE" id="PS50850"/>
    </source>
</evidence>
<feature type="transmembrane region" description="Helical" evidence="7">
    <location>
        <begin position="174"/>
        <end position="196"/>
    </location>
</feature>
<dbReference type="InterPro" id="IPR020846">
    <property type="entry name" value="MFS_dom"/>
</dbReference>
<keyword evidence="3" id="KW-1003">Cell membrane</keyword>
<dbReference type="InterPro" id="IPR011701">
    <property type="entry name" value="MFS"/>
</dbReference>
<protein>
    <recommendedName>
        <fullName evidence="8">Major facilitator superfamily (MFS) profile domain-containing protein</fullName>
    </recommendedName>
</protein>
<comment type="subcellular location">
    <subcellularLocation>
        <location evidence="1">Cell membrane</location>
        <topology evidence="1">Multi-pass membrane protein</topology>
    </subcellularLocation>
</comment>
<evidence type="ECO:0000313" key="10">
    <source>
        <dbReference type="Proteomes" id="UP000005316"/>
    </source>
</evidence>
<dbReference type="AlphaFoldDB" id="F9DMX4"/>
<dbReference type="EMBL" id="AFPZ01000008">
    <property type="protein sequence ID" value="EGQ27819.1"/>
    <property type="molecule type" value="Genomic_DNA"/>
</dbReference>
<feature type="transmembrane region" description="Helical" evidence="7">
    <location>
        <begin position="12"/>
        <end position="33"/>
    </location>
</feature>
<dbReference type="PANTHER" id="PTHR42718:SF46">
    <property type="entry name" value="BLR6921 PROTEIN"/>
    <property type="match status" value="1"/>
</dbReference>
<organism evidence="9 10">
    <name type="scientific">Sporosarcina newyorkensis 2681</name>
    <dbReference type="NCBI Taxonomy" id="1027292"/>
    <lineage>
        <taxon>Bacteria</taxon>
        <taxon>Bacillati</taxon>
        <taxon>Bacillota</taxon>
        <taxon>Bacilli</taxon>
        <taxon>Bacillales</taxon>
        <taxon>Caryophanaceae</taxon>
        <taxon>Sporosarcina</taxon>
    </lineage>
</organism>
<keyword evidence="2" id="KW-0813">Transport</keyword>
<dbReference type="Gene3D" id="1.20.1250.20">
    <property type="entry name" value="MFS general substrate transporter like domains"/>
    <property type="match status" value="1"/>
</dbReference>
<name>F9DMX4_9BACL</name>
<keyword evidence="5 7" id="KW-1133">Transmembrane helix</keyword>
<dbReference type="eggNOG" id="COG2814">
    <property type="taxonomic scope" value="Bacteria"/>
</dbReference>
<dbReference type="SUPFAM" id="SSF103473">
    <property type="entry name" value="MFS general substrate transporter"/>
    <property type="match status" value="1"/>
</dbReference>
<evidence type="ECO:0000256" key="3">
    <source>
        <dbReference type="ARBA" id="ARBA00022475"/>
    </source>
</evidence>
<proteinExistence type="predicted"/>
<evidence type="ECO:0000256" key="6">
    <source>
        <dbReference type="ARBA" id="ARBA00023136"/>
    </source>
</evidence>
<dbReference type="InterPro" id="IPR036259">
    <property type="entry name" value="MFS_trans_sf"/>
</dbReference>
<dbReference type="GO" id="GO:0022857">
    <property type="term" value="F:transmembrane transporter activity"/>
    <property type="evidence" value="ECO:0007669"/>
    <property type="project" value="InterPro"/>
</dbReference>
<feature type="transmembrane region" description="Helical" evidence="7">
    <location>
        <begin position="77"/>
        <end position="96"/>
    </location>
</feature>